<organism evidence="1">
    <name type="scientific">Ajellomyces dermatitidis (strain ATCC 18188 / CBS 674.68)</name>
    <name type="common">Blastomyces dermatitidis</name>
    <dbReference type="NCBI Taxonomy" id="653446"/>
    <lineage>
        <taxon>Eukaryota</taxon>
        <taxon>Fungi</taxon>
        <taxon>Dikarya</taxon>
        <taxon>Ascomycota</taxon>
        <taxon>Pezizomycotina</taxon>
        <taxon>Eurotiomycetes</taxon>
        <taxon>Eurotiomycetidae</taxon>
        <taxon>Onygenales</taxon>
        <taxon>Ajellomycetaceae</taxon>
        <taxon>Blastomyces</taxon>
    </lineage>
</organism>
<accession>A0A0J9ELB2</accession>
<sequence length="70" mass="7462">MDICGGRHGANPTSHLPSYTSKLPAEILSIYPISRFQLDASRLSSPSIVIDMSEVDGIGQDTTAQKATKS</sequence>
<dbReference type="Proteomes" id="UP000007802">
    <property type="component" value="Unassembled WGS sequence"/>
</dbReference>
<dbReference type="AlphaFoldDB" id="A0A0J9ELB2"/>
<dbReference type="EMBL" id="GG749412">
    <property type="protein sequence ID" value="KMW66906.1"/>
    <property type="molecule type" value="Genomic_DNA"/>
</dbReference>
<evidence type="ECO:0000313" key="1">
    <source>
        <dbReference type="EMBL" id="KMW66906.1"/>
    </source>
</evidence>
<proteinExistence type="predicted"/>
<gene>
    <name evidence="1" type="ORF">BDDG_11783</name>
</gene>
<protein>
    <submittedName>
        <fullName evidence="1">Uncharacterized protein</fullName>
    </submittedName>
</protein>
<reference evidence="1" key="1">
    <citation type="submission" date="2010-03" db="EMBL/GenBank/DDBJ databases">
        <title>Annotation of Blastomyces dermatitidis strain ATCC 18188.</title>
        <authorList>
            <consortium name="The Broad Institute Genome Sequencing Platform"/>
            <consortium name="Broad Institute Genome Sequencing Center for Infectious Disease."/>
            <person name="Cuomo C."/>
            <person name="Klein B."/>
            <person name="Sullivan T."/>
            <person name="Heitman J."/>
            <person name="Young S."/>
            <person name="Zeng Q."/>
            <person name="Gargeya S."/>
            <person name="Alvarado L."/>
            <person name="Berlin A.M."/>
            <person name="Chapman S.B."/>
            <person name="Chen Z."/>
            <person name="Freedman E."/>
            <person name="Gellesch M."/>
            <person name="Goldberg J."/>
            <person name="Griggs A."/>
            <person name="Gujja S."/>
            <person name="Heilman E."/>
            <person name="Heiman D."/>
            <person name="Howarth C."/>
            <person name="Mehta T."/>
            <person name="Neiman D."/>
            <person name="Pearson M."/>
            <person name="Roberts A."/>
            <person name="Saif S."/>
            <person name="Shea T."/>
            <person name="Shenoy N."/>
            <person name="Sisk P."/>
            <person name="Stolte C."/>
            <person name="Sykes S."/>
            <person name="White J."/>
            <person name="Yandava C."/>
            <person name="Haas B."/>
            <person name="Nusbaum C."/>
            <person name="Birren B."/>
        </authorList>
    </citation>
    <scope>NUCLEOTIDE SEQUENCE</scope>
    <source>
        <strain evidence="1">ATCC 18188</strain>
    </source>
</reference>
<name>A0A0J9ELB2_AJEDA</name>